<accession>A0ABU4BIE6</accession>
<gene>
    <name evidence="1" type="ORF">R3P96_21770</name>
</gene>
<name>A0ABU4BIE6_9NOCA</name>
<dbReference type="EMBL" id="JAWLJX010000009">
    <property type="protein sequence ID" value="MDV6263975.1"/>
    <property type="molecule type" value="Genomic_DNA"/>
</dbReference>
<dbReference type="Gene3D" id="3.40.190.80">
    <property type="match status" value="1"/>
</dbReference>
<dbReference type="RefSeq" id="WP_317566097.1">
    <property type="nucleotide sequence ID" value="NZ_JAWLJX010000009.1"/>
</dbReference>
<dbReference type="Proteomes" id="UP001185755">
    <property type="component" value="Unassembled WGS sequence"/>
</dbReference>
<dbReference type="Pfam" id="PF00459">
    <property type="entry name" value="Inositol_P"/>
    <property type="match status" value="1"/>
</dbReference>
<dbReference type="PRINTS" id="PR00377">
    <property type="entry name" value="IMPHPHTASES"/>
</dbReference>
<dbReference type="Gene3D" id="3.30.540.10">
    <property type="entry name" value="Fructose-1,6-Bisphosphatase, subunit A, domain 1"/>
    <property type="match status" value="1"/>
</dbReference>
<evidence type="ECO:0000313" key="1">
    <source>
        <dbReference type="EMBL" id="MDV6263975.1"/>
    </source>
</evidence>
<protein>
    <submittedName>
        <fullName evidence="1">Inositol monophosphatase family protein</fullName>
    </submittedName>
</protein>
<keyword evidence="2" id="KW-1185">Reference proteome</keyword>
<dbReference type="SUPFAM" id="SSF56655">
    <property type="entry name" value="Carbohydrate phosphatase"/>
    <property type="match status" value="1"/>
</dbReference>
<sequence length="270" mass="27876">MTATATAANDLEVLAGVVGAVAEAGRALLLRFTPASRQDNLGSLLTAIVANDDASTEILRPALERIRPGARWDDDEEGRGTLGPGEWWVADAAEGNVNHIHGSTGWGVTVTLVRDDIPVLTAVYLPATGDTYTAVRGHGAFLNGEKMSVSPKTGLAAALVGTGQAKPSEDPALRRRMTASVGAMLDHALLVSVGVPTTLQILPVAAGHTDTFWQYGQIRSGLVAGALLVEEAGGVVLDSHGAPWTLASEDFVATTAGLASEVTAVLSIVR</sequence>
<evidence type="ECO:0000313" key="2">
    <source>
        <dbReference type="Proteomes" id="UP001185755"/>
    </source>
</evidence>
<proteinExistence type="predicted"/>
<dbReference type="InterPro" id="IPR000760">
    <property type="entry name" value="Inositol_monophosphatase-like"/>
</dbReference>
<reference evidence="1 2" key="1">
    <citation type="submission" date="2023-10" db="EMBL/GenBank/DDBJ databases">
        <title>Development of a sustainable strategy for remediation of hydrocarbon-contaminated territories based on the waste exchange concept.</title>
        <authorList>
            <person name="Krivoruchko A."/>
        </authorList>
    </citation>
    <scope>NUCLEOTIDE SEQUENCE [LARGE SCALE GENOMIC DNA]</scope>
    <source>
        <strain evidence="1 2">IEGM 1323</strain>
    </source>
</reference>
<comment type="caution">
    <text evidence="1">The sequence shown here is derived from an EMBL/GenBank/DDBJ whole genome shotgun (WGS) entry which is preliminary data.</text>
</comment>
<dbReference type="PANTHER" id="PTHR20854:SF4">
    <property type="entry name" value="INOSITOL-1-MONOPHOSPHATASE-RELATED"/>
    <property type="match status" value="1"/>
</dbReference>
<organism evidence="1 2">
    <name type="scientific">Rhodococcoides yunnanense</name>
    <dbReference type="NCBI Taxonomy" id="278209"/>
    <lineage>
        <taxon>Bacteria</taxon>
        <taxon>Bacillati</taxon>
        <taxon>Actinomycetota</taxon>
        <taxon>Actinomycetes</taxon>
        <taxon>Mycobacteriales</taxon>
        <taxon>Nocardiaceae</taxon>
        <taxon>Rhodococcoides</taxon>
    </lineage>
</organism>
<dbReference type="PANTHER" id="PTHR20854">
    <property type="entry name" value="INOSITOL MONOPHOSPHATASE"/>
    <property type="match status" value="1"/>
</dbReference>